<evidence type="ECO:0000256" key="6">
    <source>
        <dbReference type="ARBA" id="ARBA00023136"/>
    </source>
</evidence>
<dbReference type="GO" id="GO:0097193">
    <property type="term" value="P:intrinsic apoptotic signaling pathway"/>
    <property type="evidence" value="ECO:0007669"/>
    <property type="project" value="InterPro"/>
</dbReference>
<evidence type="ECO:0000256" key="3">
    <source>
        <dbReference type="ARBA" id="ARBA00022792"/>
    </source>
</evidence>
<keyword evidence="5" id="KW-0496">Mitochondrion</keyword>
<accession>A0A3P7NVU5</accession>
<dbReference type="PANTHER" id="PTHR31107:SF2">
    <property type="entry name" value="CYTOCHROME C OXIDASE ASSEMBLY FACTOR 8"/>
    <property type="match status" value="1"/>
</dbReference>
<keyword evidence="8" id="KW-1185">Reference proteome</keyword>
<dbReference type="GO" id="GO:0005743">
    <property type="term" value="C:mitochondrial inner membrane"/>
    <property type="evidence" value="ECO:0007669"/>
    <property type="project" value="UniProtKB-SubCell"/>
</dbReference>
<dbReference type="AlphaFoldDB" id="A0A3P7NVU5"/>
<evidence type="ECO:0000256" key="1">
    <source>
        <dbReference type="ARBA" id="ARBA00004443"/>
    </source>
</evidence>
<reference evidence="7 8" key="1">
    <citation type="submission" date="2018-11" db="EMBL/GenBank/DDBJ databases">
        <authorList>
            <consortium name="Pathogen Informatics"/>
        </authorList>
    </citation>
    <scope>NUCLEOTIDE SEQUENCE [LARGE SCALE GENOMIC DNA]</scope>
</reference>
<gene>
    <name evidence="7" type="ORF">GPUH_LOCUS26275</name>
</gene>
<dbReference type="EMBL" id="UYRT01109696">
    <property type="protein sequence ID" value="VDN45330.1"/>
    <property type="molecule type" value="Genomic_DNA"/>
</dbReference>
<keyword evidence="6" id="KW-0472">Membrane</keyword>
<feature type="non-terminal residue" evidence="7">
    <location>
        <position position="62"/>
    </location>
</feature>
<comment type="subcellular location">
    <subcellularLocation>
        <location evidence="1">Mitochondrion inner membrane</location>
        <topology evidence="1">Peripheral membrane protein</topology>
        <orientation evidence="1">Matrix side</orientation>
    </subcellularLocation>
</comment>
<organism evidence="7 8">
    <name type="scientific">Gongylonema pulchrum</name>
    <dbReference type="NCBI Taxonomy" id="637853"/>
    <lineage>
        <taxon>Eukaryota</taxon>
        <taxon>Metazoa</taxon>
        <taxon>Ecdysozoa</taxon>
        <taxon>Nematoda</taxon>
        <taxon>Chromadorea</taxon>
        <taxon>Rhabditida</taxon>
        <taxon>Spirurina</taxon>
        <taxon>Spiruromorpha</taxon>
        <taxon>Spiruroidea</taxon>
        <taxon>Gongylonematidae</taxon>
        <taxon>Gongylonema</taxon>
    </lineage>
</organism>
<evidence type="ECO:0000256" key="5">
    <source>
        <dbReference type="ARBA" id="ARBA00023128"/>
    </source>
</evidence>
<name>A0A3P7NVU5_9BILA</name>
<proteinExistence type="inferred from homology"/>
<evidence type="ECO:0000313" key="7">
    <source>
        <dbReference type="EMBL" id="VDN45330.1"/>
    </source>
</evidence>
<keyword evidence="3" id="KW-0999">Mitochondrion inner membrane</keyword>
<comment type="similarity">
    <text evidence="2">Belongs to the COA8 family.</text>
</comment>
<evidence type="ECO:0000313" key="8">
    <source>
        <dbReference type="Proteomes" id="UP000271098"/>
    </source>
</evidence>
<sequence>MGRLEHPSVVDLSDFYRDFLNERYNSLIAYNRQWYYRNIALFWPAFKVQLIRFRRTLGRFIR</sequence>
<dbReference type="PANTHER" id="PTHR31107">
    <property type="entry name" value="APOPTOGENIC PROTEIN 1, MITOCHONDRIAL"/>
    <property type="match status" value="1"/>
</dbReference>
<evidence type="ECO:0000256" key="2">
    <source>
        <dbReference type="ARBA" id="ARBA00005453"/>
    </source>
</evidence>
<protein>
    <submittedName>
        <fullName evidence="7">Uncharacterized protein</fullName>
    </submittedName>
</protein>
<dbReference type="OrthoDB" id="6246201at2759"/>
<dbReference type="Proteomes" id="UP000271098">
    <property type="component" value="Unassembled WGS sequence"/>
</dbReference>
<keyword evidence="4" id="KW-0809">Transit peptide</keyword>
<evidence type="ECO:0000256" key="4">
    <source>
        <dbReference type="ARBA" id="ARBA00022946"/>
    </source>
</evidence>
<dbReference type="Pfam" id="PF10231">
    <property type="entry name" value="COA8"/>
    <property type="match status" value="1"/>
</dbReference>
<dbReference type="InterPro" id="IPR018796">
    <property type="entry name" value="COA8"/>
</dbReference>